<keyword evidence="2" id="KW-1185">Reference proteome</keyword>
<dbReference type="RefSeq" id="WP_290402181.1">
    <property type="nucleotide sequence ID" value="NZ_JAUHLN010000010.1"/>
</dbReference>
<keyword evidence="1" id="KW-0449">Lipoprotein</keyword>
<proteinExistence type="predicted"/>
<evidence type="ECO:0000313" key="2">
    <source>
        <dbReference type="Proteomes" id="UP001168694"/>
    </source>
</evidence>
<dbReference type="InterPro" id="IPR019076">
    <property type="entry name" value="Spore_lipoprot_YhcN/YlaJ-like"/>
</dbReference>
<protein>
    <submittedName>
        <fullName evidence="1">YhcN/YlaJ family sporulation lipoprotein</fullName>
    </submittedName>
</protein>
<dbReference type="Pfam" id="PF09580">
    <property type="entry name" value="Spore_YhcN_YlaJ"/>
    <property type="match status" value="1"/>
</dbReference>
<name>A0ABT8EDQ8_9BACL</name>
<dbReference type="Proteomes" id="UP001168694">
    <property type="component" value="Unassembled WGS sequence"/>
</dbReference>
<reference evidence="1" key="1">
    <citation type="submission" date="2023-06" db="EMBL/GenBank/DDBJ databases">
        <title>Draft Genome Sequences of Representative Paenibacillus Polymyxa, Bacillus cereus, Fictibacillus sp., and Brevibacillus agri Strains Isolated from Amazonian Dark Earth.</title>
        <authorList>
            <person name="Pellegrinetti T.A."/>
            <person name="Cunha I.C.M."/>
            <person name="Chaves M.G."/>
            <person name="Freitas A.S."/>
            <person name="Silva A.V.R."/>
            <person name="Tsai S.M."/>
            <person name="Mendes L.W."/>
        </authorList>
    </citation>
    <scope>NUCLEOTIDE SEQUENCE</scope>
    <source>
        <strain evidence="1">CENA-BCM004</strain>
    </source>
</reference>
<comment type="caution">
    <text evidence="1">The sequence shown here is derived from an EMBL/GenBank/DDBJ whole genome shotgun (WGS) entry which is preliminary data.</text>
</comment>
<accession>A0ABT8EDQ8</accession>
<organism evidence="1 2">
    <name type="scientific">Fictibacillus terranigra</name>
    <dbReference type="NCBI Taxonomy" id="3058424"/>
    <lineage>
        <taxon>Bacteria</taxon>
        <taxon>Bacillati</taxon>
        <taxon>Bacillota</taxon>
        <taxon>Bacilli</taxon>
        <taxon>Bacillales</taxon>
        <taxon>Fictibacillaceae</taxon>
        <taxon>Fictibacillus</taxon>
    </lineage>
</organism>
<gene>
    <name evidence="1" type="ORF">QYF49_24350</name>
</gene>
<dbReference type="EMBL" id="JAUHLN010000010">
    <property type="protein sequence ID" value="MDN4076074.1"/>
    <property type="molecule type" value="Genomic_DNA"/>
</dbReference>
<sequence>MRKIQSKVILIPLLVLLLLNSGCNKPKEESKKKNENSTTQIAYVQTKQSASQKAKKEILSMEEIIDVKAVNSDKEMFVAAKPKHLERFQLKSLRKKIKKRLEKQFPDLKVYVSTDQKILKKLGELENKLDEPKMNTKKLDKELQKIKAKATDEA</sequence>
<evidence type="ECO:0000313" key="1">
    <source>
        <dbReference type="EMBL" id="MDN4076074.1"/>
    </source>
</evidence>